<dbReference type="Gene3D" id="3.90.180.10">
    <property type="entry name" value="Medium-chain alcohol dehydrogenases, catalytic domain"/>
    <property type="match status" value="1"/>
</dbReference>
<reference evidence="3 4" key="1">
    <citation type="submission" date="2020-08" db="EMBL/GenBank/DDBJ databases">
        <title>Genomic Encyclopedia of Type Strains, Phase IV (KMG-IV): sequencing the most valuable type-strain genomes for metagenomic binning, comparative biology and taxonomic classification.</title>
        <authorList>
            <person name="Goeker M."/>
        </authorList>
    </citation>
    <scope>NUCLEOTIDE SEQUENCE [LARGE SCALE GENOMIC DNA]</scope>
    <source>
        <strain evidence="3 4">DSM 21793</strain>
    </source>
</reference>
<dbReference type="CDD" id="cd05288">
    <property type="entry name" value="PGDH"/>
    <property type="match status" value="1"/>
</dbReference>
<dbReference type="SUPFAM" id="SSF51735">
    <property type="entry name" value="NAD(P)-binding Rossmann-fold domains"/>
    <property type="match status" value="1"/>
</dbReference>
<dbReference type="SMART" id="SM00829">
    <property type="entry name" value="PKS_ER"/>
    <property type="match status" value="1"/>
</dbReference>
<feature type="domain" description="Enoyl reductase (ER)" evidence="2">
    <location>
        <begin position="17"/>
        <end position="332"/>
    </location>
</feature>
<evidence type="ECO:0000259" key="2">
    <source>
        <dbReference type="SMART" id="SM00829"/>
    </source>
</evidence>
<dbReference type="GO" id="GO:0016628">
    <property type="term" value="F:oxidoreductase activity, acting on the CH-CH group of donors, NAD or NADP as acceptor"/>
    <property type="evidence" value="ECO:0007669"/>
    <property type="project" value="InterPro"/>
</dbReference>
<dbReference type="PANTHER" id="PTHR43205:SF7">
    <property type="entry name" value="PROSTAGLANDIN REDUCTASE 1"/>
    <property type="match status" value="1"/>
</dbReference>
<accession>A0A840A359</accession>
<organism evidence="3 4">
    <name type="scientific">Phenylobacterium haematophilum</name>
    <dbReference type="NCBI Taxonomy" id="98513"/>
    <lineage>
        <taxon>Bacteria</taxon>
        <taxon>Pseudomonadati</taxon>
        <taxon>Pseudomonadota</taxon>
        <taxon>Alphaproteobacteria</taxon>
        <taxon>Caulobacterales</taxon>
        <taxon>Caulobacteraceae</taxon>
        <taxon>Phenylobacterium</taxon>
    </lineage>
</organism>
<keyword evidence="4" id="KW-1185">Reference proteome</keyword>
<keyword evidence="1" id="KW-0560">Oxidoreductase</keyword>
<evidence type="ECO:0000313" key="4">
    <source>
        <dbReference type="Proteomes" id="UP000530564"/>
    </source>
</evidence>
<name>A0A840A359_9CAUL</name>
<dbReference type="InterPro" id="IPR013149">
    <property type="entry name" value="ADH-like_C"/>
</dbReference>
<comment type="caution">
    <text evidence="3">The sequence shown here is derived from an EMBL/GenBank/DDBJ whole genome shotgun (WGS) entry which is preliminary data.</text>
</comment>
<gene>
    <name evidence="3" type="ORF">GGQ61_002659</name>
</gene>
<dbReference type="RefSeq" id="WP_183773459.1">
    <property type="nucleotide sequence ID" value="NZ_JACIDK010000003.1"/>
</dbReference>
<protein>
    <recommendedName>
        <fullName evidence="2">Enoyl reductase (ER) domain-containing protein</fullName>
    </recommendedName>
</protein>
<dbReference type="Gene3D" id="3.40.50.720">
    <property type="entry name" value="NAD(P)-binding Rossmann-like Domain"/>
    <property type="match status" value="1"/>
</dbReference>
<proteinExistence type="predicted"/>
<sequence>MPTNRQWILRRRPAGEIVPDDLELIETVTPELQDGEVLVRNIYLSLDPTHRIWMSDQDQYLPPVQIGEVMRGGAIGVVEQSRNAALPEGEIVNAGLGGWQDYAVVHEGMARRVPHLSDVPLTAHMSVLGATGLTAYFGLNDIGKPQPGETVVVSAAAGAVGSIVGQLAKLQGCRVIGIAGGAEKCRWLTHELGFDGAIDYKSEDVGEALSRLAPNGVDINFENVGGKVMDAVIGHMNNFSRMPLCGMISTYNREGAIPGPSDFGRVLMHRILIKGFIVIDYLPRAAEAMAELEPLVAGGQLKWKVHVVDGLENAVSALGRLFTGDHDGKLLIQVSPEPRRS</sequence>
<evidence type="ECO:0000256" key="1">
    <source>
        <dbReference type="ARBA" id="ARBA00023002"/>
    </source>
</evidence>
<dbReference type="InterPro" id="IPR011032">
    <property type="entry name" value="GroES-like_sf"/>
</dbReference>
<dbReference type="FunFam" id="3.40.50.720:FF:000121">
    <property type="entry name" value="Prostaglandin reductase 2"/>
    <property type="match status" value="1"/>
</dbReference>
<dbReference type="InterPro" id="IPR041694">
    <property type="entry name" value="ADH_N_2"/>
</dbReference>
<dbReference type="InterPro" id="IPR020843">
    <property type="entry name" value="ER"/>
</dbReference>
<evidence type="ECO:0000313" key="3">
    <source>
        <dbReference type="EMBL" id="MBB3891931.1"/>
    </source>
</evidence>
<dbReference type="AlphaFoldDB" id="A0A840A359"/>
<dbReference type="Pfam" id="PF00107">
    <property type="entry name" value="ADH_zinc_N"/>
    <property type="match status" value="1"/>
</dbReference>
<dbReference type="PANTHER" id="PTHR43205">
    <property type="entry name" value="PROSTAGLANDIN REDUCTASE"/>
    <property type="match status" value="1"/>
</dbReference>
<dbReference type="Pfam" id="PF16884">
    <property type="entry name" value="ADH_N_2"/>
    <property type="match status" value="1"/>
</dbReference>
<dbReference type="EMBL" id="JACIDK010000003">
    <property type="protein sequence ID" value="MBB3891931.1"/>
    <property type="molecule type" value="Genomic_DNA"/>
</dbReference>
<dbReference type="InterPro" id="IPR045010">
    <property type="entry name" value="MDR_fam"/>
</dbReference>
<dbReference type="InterPro" id="IPR036291">
    <property type="entry name" value="NAD(P)-bd_dom_sf"/>
</dbReference>
<dbReference type="Proteomes" id="UP000530564">
    <property type="component" value="Unassembled WGS sequence"/>
</dbReference>
<dbReference type="SUPFAM" id="SSF50129">
    <property type="entry name" value="GroES-like"/>
    <property type="match status" value="1"/>
</dbReference>